<dbReference type="RefSeq" id="WP_077865042.1">
    <property type="nucleotide sequence ID" value="NZ_LZYZ01000003.1"/>
</dbReference>
<proteinExistence type="inferred from homology"/>
<dbReference type="CDD" id="cd07153">
    <property type="entry name" value="Fur_like"/>
    <property type="match status" value="1"/>
</dbReference>
<dbReference type="InterPro" id="IPR036388">
    <property type="entry name" value="WH-like_DNA-bd_sf"/>
</dbReference>
<name>A0A1S8NAV4_CLOSA</name>
<dbReference type="InterPro" id="IPR043135">
    <property type="entry name" value="Fur_C"/>
</dbReference>
<protein>
    <submittedName>
        <fullName evidence="10">Ferric uptake regulation protein</fullName>
    </submittedName>
</protein>
<evidence type="ECO:0000313" key="11">
    <source>
        <dbReference type="Proteomes" id="UP000191154"/>
    </source>
</evidence>
<dbReference type="FunFam" id="1.10.10.10:FF:000051">
    <property type="entry name" value="Fur family transcriptional regulator"/>
    <property type="match status" value="1"/>
</dbReference>
<dbReference type="EMBL" id="LZYZ01000003">
    <property type="protein sequence ID" value="OOM13616.1"/>
    <property type="molecule type" value="Genomic_DNA"/>
</dbReference>
<feature type="binding site" evidence="9">
    <location>
        <position position="136"/>
    </location>
    <ligand>
        <name>Fe cation</name>
        <dbReference type="ChEBI" id="CHEBI:24875"/>
    </ligand>
</feature>
<evidence type="ECO:0000256" key="5">
    <source>
        <dbReference type="ARBA" id="ARBA00023015"/>
    </source>
</evidence>
<keyword evidence="3 8" id="KW-0479">Metal-binding</keyword>
<dbReference type="GO" id="GO:0003700">
    <property type="term" value="F:DNA-binding transcription factor activity"/>
    <property type="evidence" value="ECO:0007669"/>
    <property type="project" value="InterPro"/>
</dbReference>
<dbReference type="GO" id="GO:0000976">
    <property type="term" value="F:transcription cis-regulatory region binding"/>
    <property type="evidence" value="ECO:0007669"/>
    <property type="project" value="TreeGrafter"/>
</dbReference>
<reference evidence="10 11" key="1">
    <citation type="submission" date="2016-05" db="EMBL/GenBank/DDBJ databases">
        <title>Microbial solvent formation.</title>
        <authorList>
            <person name="Poehlein A."/>
            <person name="Montoya Solano J.D."/>
            <person name="Flitsch S."/>
            <person name="Krabben P."/>
            <person name="Duerre P."/>
            <person name="Daniel R."/>
        </authorList>
    </citation>
    <scope>NUCLEOTIDE SEQUENCE [LARGE SCALE GENOMIC DNA]</scope>
    <source>
        <strain evidence="10 11">L1-8</strain>
    </source>
</reference>
<dbReference type="InterPro" id="IPR002481">
    <property type="entry name" value="FUR"/>
</dbReference>
<keyword evidence="7" id="KW-0804">Transcription</keyword>
<dbReference type="GO" id="GO:0045892">
    <property type="term" value="P:negative regulation of DNA-templated transcription"/>
    <property type="evidence" value="ECO:0007669"/>
    <property type="project" value="TreeGrafter"/>
</dbReference>
<feature type="binding site" evidence="8">
    <location>
        <position position="107"/>
    </location>
    <ligand>
        <name>Zn(2+)</name>
        <dbReference type="ChEBI" id="CHEBI:29105"/>
    </ligand>
</feature>
<dbReference type="InterPro" id="IPR036390">
    <property type="entry name" value="WH_DNA-bd_sf"/>
</dbReference>
<dbReference type="Gene3D" id="3.30.1490.190">
    <property type="match status" value="1"/>
</dbReference>
<keyword evidence="4 8" id="KW-0862">Zinc</keyword>
<dbReference type="Gene3D" id="1.10.10.10">
    <property type="entry name" value="Winged helix-like DNA-binding domain superfamily/Winged helix DNA-binding domain"/>
    <property type="match status" value="1"/>
</dbReference>
<comment type="cofactor">
    <cofactor evidence="9">
        <name>Mn(2+)</name>
        <dbReference type="ChEBI" id="CHEBI:29035"/>
    </cofactor>
    <cofactor evidence="9">
        <name>Fe(2+)</name>
        <dbReference type="ChEBI" id="CHEBI:29033"/>
    </cofactor>
    <text evidence="9">Binds 1 Mn(2+) or Fe(2+) ion per subunit.</text>
</comment>
<feature type="binding site" evidence="8">
    <location>
        <position position="104"/>
    </location>
    <ligand>
        <name>Zn(2+)</name>
        <dbReference type="ChEBI" id="CHEBI:29105"/>
    </ligand>
</feature>
<organism evidence="10 11">
    <name type="scientific">Clostridium saccharobutylicum</name>
    <dbReference type="NCBI Taxonomy" id="169679"/>
    <lineage>
        <taxon>Bacteria</taxon>
        <taxon>Bacillati</taxon>
        <taxon>Bacillota</taxon>
        <taxon>Clostridia</taxon>
        <taxon>Eubacteriales</taxon>
        <taxon>Clostridiaceae</taxon>
        <taxon>Clostridium</taxon>
    </lineage>
</organism>
<evidence type="ECO:0000313" key="10">
    <source>
        <dbReference type="EMBL" id="OOM13616.1"/>
    </source>
</evidence>
<evidence type="ECO:0000256" key="8">
    <source>
        <dbReference type="PIRSR" id="PIRSR602481-1"/>
    </source>
</evidence>
<evidence type="ECO:0000256" key="3">
    <source>
        <dbReference type="ARBA" id="ARBA00022723"/>
    </source>
</evidence>
<evidence type="ECO:0000256" key="7">
    <source>
        <dbReference type="ARBA" id="ARBA00023163"/>
    </source>
</evidence>
<accession>A0A1S8NAV4</accession>
<comment type="caution">
    <text evidence="10">The sequence shown here is derived from an EMBL/GenBank/DDBJ whole genome shotgun (WGS) entry which is preliminary data.</text>
</comment>
<feature type="binding site" evidence="9">
    <location>
        <position position="119"/>
    </location>
    <ligand>
        <name>Fe cation</name>
        <dbReference type="ChEBI" id="CHEBI:24875"/>
    </ligand>
</feature>
<dbReference type="STRING" id="169679.CSACC_13260"/>
<dbReference type="Proteomes" id="UP000191154">
    <property type="component" value="Unassembled WGS sequence"/>
</dbReference>
<keyword evidence="5" id="KW-0805">Transcription regulation</keyword>
<gene>
    <name evidence="10" type="primary">fur</name>
    <name evidence="10" type="ORF">CLOSAC_17020</name>
</gene>
<evidence type="ECO:0000256" key="6">
    <source>
        <dbReference type="ARBA" id="ARBA00023125"/>
    </source>
</evidence>
<keyword evidence="2" id="KW-0678">Repressor</keyword>
<evidence type="ECO:0000256" key="1">
    <source>
        <dbReference type="ARBA" id="ARBA00007957"/>
    </source>
</evidence>
<sequence>MDQPNLIDMNALKEDLKKKGYKLTPQRRSIVDAIIKNEGKHLTAEEIYDEVKQNCPEIGLATVYRTIILLEELGVISRLELNDGCSRYEIVHSDETHRHHHLVCNICHKVSEVQDDLLEELETEIEQQYKFKILDHSVKFYGICEECQKKLNDE</sequence>
<dbReference type="GO" id="GO:1900376">
    <property type="term" value="P:regulation of secondary metabolite biosynthetic process"/>
    <property type="evidence" value="ECO:0007669"/>
    <property type="project" value="TreeGrafter"/>
</dbReference>
<comment type="cofactor">
    <cofactor evidence="8">
        <name>Zn(2+)</name>
        <dbReference type="ChEBI" id="CHEBI:29105"/>
    </cofactor>
    <text evidence="8">Binds 1 zinc ion per subunit.</text>
</comment>
<dbReference type="Pfam" id="PF01475">
    <property type="entry name" value="FUR"/>
    <property type="match status" value="1"/>
</dbReference>
<keyword evidence="9" id="KW-0408">Iron</keyword>
<feature type="binding site" evidence="8">
    <location>
        <position position="144"/>
    </location>
    <ligand>
        <name>Zn(2+)</name>
        <dbReference type="ChEBI" id="CHEBI:29105"/>
    </ligand>
</feature>
<keyword evidence="6" id="KW-0238">DNA-binding</keyword>
<dbReference type="GO" id="GO:0008270">
    <property type="term" value="F:zinc ion binding"/>
    <property type="evidence" value="ECO:0007669"/>
    <property type="project" value="TreeGrafter"/>
</dbReference>
<comment type="similarity">
    <text evidence="1">Belongs to the Fur family.</text>
</comment>
<evidence type="ECO:0000256" key="9">
    <source>
        <dbReference type="PIRSR" id="PIRSR602481-2"/>
    </source>
</evidence>
<evidence type="ECO:0000256" key="2">
    <source>
        <dbReference type="ARBA" id="ARBA00022491"/>
    </source>
</evidence>
<dbReference type="AlphaFoldDB" id="A0A1S8NAV4"/>
<feature type="binding site" evidence="8">
    <location>
        <position position="147"/>
    </location>
    <ligand>
        <name>Zn(2+)</name>
        <dbReference type="ChEBI" id="CHEBI:29105"/>
    </ligand>
</feature>
<dbReference type="PANTHER" id="PTHR33202:SF7">
    <property type="entry name" value="FERRIC UPTAKE REGULATION PROTEIN"/>
    <property type="match status" value="1"/>
</dbReference>
<dbReference type="SUPFAM" id="SSF46785">
    <property type="entry name" value="Winged helix' DNA-binding domain"/>
    <property type="match status" value="1"/>
</dbReference>
<dbReference type="PANTHER" id="PTHR33202">
    <property type="entry name" value="ZINC UPTAKE REGULATION PROTEIN"/>
    <property type="match status" value="1"/>
</dbReference>
<evidence type="ECO:0000256" key="4">
    <source>
        <dbReference type="ARBA" id="ARBA00022833"/>
    </source>
</evidence>